<dbReference type="Proteomes" id="UP001556118">
    <property type="component" value="Unassembled WGS sequence"/>
</dbReference>
<feature type="chain" id="PRO_5046514915" evidence="7">
    <location>
        <begin position="26"/>
        <end position="579"/>
    </location>
</feature>
<dbReference type="SUPFAM" id="SSF53187">
    <property type="entry name" value="Zn-dependent exopeptidases"/>
    <property type="match status" value="1"/>
</dbReference>
<dbReference type="Gene3D" id="3.50.30.30">
    <property type="match status" value="1"/>
</dbReference>
<dbReference type="Gene3D" id="3.40.630.10">
    <property type="entry name" value="Zn peptidases"/>
    <property type="match status" value="1"/>
</dbReference>
<dbReference type="EC" id="3.4.-.-" evidence="9"/>
<feature type="domain" description="Peptidase M28" evidence="8">
    <location>
        <begin position="326"/>
        <end position="537"/>
    </location>
</feature>
<dbReference type="InterPro" id="IPR046450">
    <property type="entry name" value="PA_dom_sf"/>
</dbReference>
<evidence type="ECO:0000259" key="8">
    <source>
        <dbReference type="Pfam" id="PF04389"/>
    </source>
</evidence>
<keyword evidence="1" id="KW-0031">Aminopeptidase</keyword>
<dbReference type="SUPFAM" id="SSF52025">
    <property type="entry name" value="PA domain"/>
    <property type="match status" value="1"/>
</dbReference>
<comment type="caution">
    <text evidence="9">The sequence shown here is derived from an EMBL/GenBank/DDBJ whole genome shotgun (WGS) entry which is preliminary data.</text>
</comment>
<reference evidence="9 10" key="1">
    <citation type="submission" date="2024-06" db="EMBL/GenBank/DDBJ databases">
        <title>Novosphingobium rhizovicinus M1R2S20.</title>
        <authorList>
            <person name="Sun J.-Q."/>
        </authorList>
    </citation>
    <scope>NUCLEOTIDE SEQUENCE [LARGE SCALE GENOMIC DNA]</scope>
    <source>
        <strain evidence="9 10">M1R2S20</strain>
    </source>
</reference>
<dbReference type="PROSITE" id="PS51257">
    <property type="entry name" value="PROKAR_LIPOPROTEIN"/>
    <property type="match status" value="1"/>
</dbReference>
<evidence type="ECO:0000256" key="5">
    <source>
        <dbReference type="ARBA" id="ARBA00022801"/>
    </source>
</evidence>
<dbReference type="InterPro" id="IPR045175">
    <property type="entry name" value="M28_fam"/>
</dbReference>
<evidence type="ECO:0000256" key="2">
    <source>
        <dbReference type="ARBA" id="ARBA00022670"/>
    </source>
</evidence>
<evidence type="ECO:0000256" key="1">
    <source>
        <dbReference type="ARBA" id="ARBA00022438"/>
    </source>
</evidence>
<dbReference type="InterPro" id="IPR007484">
    <property type="entry name" value="Peptidase_M28"/>
</dbReference>
<protein>
    <submittedName>
        <fullName evidence="9">M28 family metallopeptidase</fullName>
        <ecNumber evidence="9">3.4.-.-</ecNumber>
    </submittedName>
</protein>
<evidence type="ECO:0000256" key="3">
    <source>
        <dbReference type="ARBA" id="ARBA00022723"/>
    </source>
</evidence>
<evidence type="ECO:0000256" key="7">
    <source>
        <dbReference type="SAM" id="SignalP"/>
    </source>
</evidence>
<evidence type="ECO:0000313" key="9">
    <source>
        <dbReference type="EMBL" id="MEW9854779.1"/>
    </source>
</evidence>
<evidence type="ECO:0000256" key="6">
    <source>
        <dbReference type="ARBA" id="ARBA00022833"/>
    </source>
</evidence>
<dbReference type="GO" id="GO:0016787">
    <property type="term" value="F:hydrolase activity"/>
    <property type="evidence" value="ECO:0007669"/>
    <property type="project" value="UniProtKB-KW"/>
</dbReference>
<dbReference type="Pfam" id="PF04389">
    <property type="entry name" value="Peptidase_M28"/>
    <property type="match status" value="1"/>
</dbReference>
<accession>A0ABV3R9K0</accession>
<keyword evidence="5 9" id="KW-0378">Hydrolase</keyword>
<sequence>MTNILFKKPSLPSWVLMALTIPALAACSTAQPIGGVGTALPPPSESLGEPDEGQPDISLDLMKRMTQRLAADDFEGRAPSTATEPKVLDYIVSEFKAAGLQPGANGKWLQPVPTVEITNSNQSALRVTGIGSPMSFSFGDQWVGASYRVTPSTKLEDSQLVFVGYGIVAPELGWNDYAGIDMKGKTAIILVNDPDYAMEGEDGLFKGRRMTYYGRWTYKFEEAARQGAAGALIVHDTFPAAYGWNVVNSSWTGSQYYVQTPNNAMDQTRVNGWVQKDVAEKILRAAGKDLASLTKAAQTKNFTPVPLDLKASLSFDNAIRKSNSHNVVGILPGKTRPDEYVLYTAHWDHLGRCTPDASGDDICNGAVDNATGVAALAALAKANVEAGAPARSQVFLAVTLEESGLLGSEYYAQNPLYPLDQTVGGVNIDALAPGGRARDYAMIGGDKSDLNDLFSEALNTRGLIAAPEASPEKGGYYRSDHFSLAKRGVPMFNFGRGIDLAAGGKAAGKAASADYTANRYHQPGDEFSTSWDWSGIMQDMELFYALGRELADSDGWPNWRQSDEFRAIRDRSCAAPDGC</sequence>
<dbReference type="PANTHER" id="PTHR12147">
    <property type="entry name" value="METALLOPEPTIDASE M28 FAMILY MEMBER"/>
    <property type="match status" value="1"/>
</dbReference>
<keyword evidence="6" id="KW-0862">Zinc</keyword>
<gene>
    <name evidence="9" type="ORF">ABUH87_06260</name>
</gene>
<name>A0ABV3R9K0_9SPHN</name>
<keyword evidence="3" id="KW-0479">Metal-binding</keyword>
<dbReference type="CDD" id="cd04821">
    <property type="entry name" value="PA_M28_1_2"/>
    <property type="match status" value="1"/>
</dbReference>
<evidence type="ECO:0000313" key="10">
    <source>
        <dbReference type="Proteomes" id="UP001556118"/>
    </source>
</evidence>
<keyword evidence="2" id="KW-0645">Protease</keyword>
<organism evidence="9 10">
    <name type="scientific">Novosphingobium rhizovicinum</name>
    <dbReference type="NCBI Taxonomy" id="3228928"/>
    <lineage>
        <taxon>Bacteria</taxon>
        <taxon>Pseudomonadati</taxon>
        <taxon>Pseudomonadota</taxon>
        <taxon>Alphaproteobacteria</taxon>
        <taxon>Sphingomonadales</taxon>
        <taxon>Sphingomonadaceae</taxon>
        <taxon>Novosphingobium</taxon>
    </lineage>
</organism>
<feature type="signal peptide" evidence="7">
    <location>
        <begin position="1"/>
        <end position="25"/>
    </location>
</feature>
<proteinExistence type="predicted"/>
<dbReference type="EMBL" id="JBFNXR010000021">
    <property type="protein sequence ID" value="MEW9854779.1"/>
    <property type="molecule type" value="Genomic_DNA"/>
</dbReference>
<keyword evidence="4 7" id="KW-0732">Signal</keyword>
<evidence type="ECO:0000256" key="4">
    <source>
        <dbReference type="ARBA" id="ARBA00022729"/>
    </source>
</evidence>
<dbReference type="PANTHER" id="PTHR12147:SF56">
    <property type="entry name" value="AMINOPEPTIDASE YDR415C-RELATED"/>
    <property type="match status" value="1"/>
</dbReference>
<keyword evidence="10" id="KW-1185">Reference proteome</keyword>